<comment type="function">
    <text evidence="15">Catalyzes hyaluronan degradation into small fragments that are endocytosed and degraded in lysosomes by HYAL1 and exoglycosidases. Essential for the breakdown of extracellular matrix hyaluronan.</text>
</comment>
<dbReference type="InterPro" id="IPR017853">
    <property type="entry name" value="GH"/>
</dbReference>
<dbReference type="AlphaFoldDB" id="A0A974D073"/>
<evidence type="ECO:0000256" key="10">
    <source>
        <dbReference type="ARBA" id="ARBA00023157"/>
    </source>
</evidence>
<accession>A0A974D073</accession>
<dbReference type="EMBL" id="CM004473">
    <property type="protein sequence ID" value="OCT83244.1"/>
    <property type="molecule type" value="Genomic_DNA"/>
</dbReference>
<keyword evidence="10" id="KW-1015">Disulfide bond</keyword>
<keyword evidence="5" id="KW-0245">EGF-like domain</keyword>
<keyword evidence="6" id="KW-0336">GPI-anchor</keyword>
<dbReference type="SUPFAM" id="SSF51445">
    <property type="entry name" value="(Trans)glycosidases"/>
    <property type="match status" value="1"/>
</dbReference>
<evidence type="ECO:0000256" key="1">
    <source>
        <dbReference type="ARBA" id="ARBA00000251"/>
    </source>
</evidence>
<organism evidence="19 20">
    <name type="scientific">Xenopus laevis</name>
    <name type="common">African clawed frog</name>
    <dbReference type="NCBI Taxonomy" id="8355"/>
    <lineage>
        <taxon>Eukaryota</taxon>
        <taxon>Metazoa</taxon>
        <taxon>Chordata</taxon>
        <taxon>Craniata</taxon>
        <taxon>Vertebrata</taxon>
        <taxon>Euteleostomi</taxon>
        <taxon>Amphibia</taxon>
        <taxon>Batrachia</taxon>
        <taxon>Anura</taxon>
        <taxon>Pipoidea</taxon>
        <taxon>Pipidae</taxon>
        <taxon>Xenopodinae</taxon>
        <taxon>Xenopus</taxon>
        <taxon>Xenopus</taxon>
    </lineage>
</organism>
<evidence type="ECO:0000313" key="20">
    <source>
        <dbReference type="Proteomes" id="UP000694892"/>
    </source>
</evidence>
<evidence type="ECO:0000256" key="7">
    <source>
        <dbReference type="ARBA" id="ARBA00022729"/>
    </source>
</evidence>
<reference evidence="20" key="1">
    <citation type="journal article" date="2016" name="Nature">
        <title>Genome evolution in the allotetraploid frog Xenopus laevis.</title>
        <authorList>
            <person name="Session A.M."/>
            <person name="Uno Y."/>
            <person name="Kwon T."/>
            <person name="Chapman J.A."/>
            <person name="Toyoda A."/>
            <person name="Takahashi S."/>
            <person name="Fukui A."/>
            <person name="Hikosaka A."/>
            <person name="Suzuki A."/>
            <person name="Kondo M."/>
            <person name="van Heeringen S.J."/>
            <person name="Quigley I."/>
            <person name="Heinz S."/>
            <person name="Ogino H."/>
            <person name="Ochi H."/>
            <person name="Hellsten U."/>
            <person name="Lyons J.B."/>
            <person name="Simakov O."/>
            <person name="Putnam N."/>
            <person name="Stites J."/>
            <person name="Kuroki Y."/>
            <person name="Tanaka T."/>
            <person name="Michiue T."/>
            <person name="Watanabe M."/>
            <person name="Bogdanovic O."/>
            <person name="Lister R."/>
            <person name="Georgiou G."/>
            <person name="Paranjpe S.S."/>
            <person name="van Kruijsbergen I."/>
            <person name="Shu S."/>
            <person name="Carlson J."/>
            <person name="Kinoshita T."/>
            <person name="Ohta Y."/>
            <person name="Mawaribuchi S."/>
            <person name="Jenkins J."/>
            <person name="Grimwood J."/>
            <person name="Schmutz J."/>
            <person name="Mitros T."/>
            <person name="Mozaffari S.V."/>
            <person name="Suzuki Y."/>
            <person name="Haramoto Y."/>
            <person name="Yamamoto T.S."/>
            <person name="Takagi C."/>
            <person name="Heald R."/>
            <person name="Miller K."/>
            <person name="Haudenschild C."/>
            <person name="Kitzman J."/>
            <person name="Nakayama T."/>
            <person name="Izutsu Y."/>
            <person name="Robert J."/>
            <person name="Fortriede J."/>
            <person name="Burns K."/>
            <person name="Lotay V."/>
            <person name="Karimi K."/>
            <person name="Yasuoka Y."/>
            <person name="Dichmann D.S."/>
            <person name="Flajnik M.F."/>
            <person name="Houston D.W."/>
            <person name="Shendure J."/>
            <person name="DuPasquier L."/>
            <person name="Vize P.D."/>
            <person name="Zorn A.M."/>
            <person name="Ito M."/>
            <person name="Marcotte E.M."/>
            <person name="Wallingford J.B."/>
            <person name="Ito Y."/>
            <person name="Asashima M."/>
            <person name="Ueno N."/>
            <person name="Matsuda Y."/>
            <person name="Veenstra G.J."/>
            <person name="Fujiyama A."/>
            <person name="Harland R.M."/>
            <person name="Taira M."/>
            <person name="Rokhsar D.S."/>
        </authorList>
    </citation>
    <scope>NUCLEOTIDE SEQUENCE [LARGE SCALE GENOMIC DNA]</scope>
    <source>
        <strain evidence="20">J</strain>
    </source>
</reference>
<dbReference type="GO" id="GO:0004415">
    <property type="term" value="F:hyalurononglucosaminidase activity"/>
    <property type="evidence" value="ECO:0007669"/>
    <property type="project" value="UniProtKB-UniRule"/>
</dbReference>
<keyword evidence="14 17" id="KW-0326">Glycosidase</keyword>
<dbReference type="Gene3D" id="3.20.20.70">
    <property type="entry name" value="Aldolase class I"/>
    <property type="match status" value="1"/>
</dbReference>
<keyword evidence="9 18" id="KW-0472">Membrane</keyword>
<keyword evidence="18" id="KW-1133">Transmembrane helix</keyword>
<keyword evidence="8 17" id="KW-0378">Hydrolase</keyword>
<dbReference type="PANTHER" id="PTHR11769">
    <property type="entry name" value="HYALURONIDASE"/>
    <property type="match status" value="1"/>
</dbReference>
<evidence type="ECO:0000256" key="14">
    <source>
        <dbReference type="ARBA" id="ARBA00023295"/>
    </source>
</evidence>
<evidence type="ECO:0000256" key="9">
    <source>
        <dbReference type="ARBA" id="ARBA00023136"/>
    </source>
</evidence>
<comment type="subcellular location">
    <subcellularLocation>
        <location evidence="2">Cell membrane</location>
        <topology evidence="2">Lipid-anchor</topology>
        <topology evidence="2">GPI-anchor</topology>
    </subcellularLocation>
</comment>
<dbReference type="PRINTS" id="PR00846">
    <property type="entry name" value="GLHYDRLASE56"/>
</dbReference>
<evidence type="ECO:0000256" key="12">
    <source>
        <dbReference type="ARBA" id="ARBA00023180"/>
    </source>
</evidence>
<keyword evidence="18" id="KW-0812">Transmembrane</keyword>
<evidence type="ECO:0000256" key="15">
    <source>
        <dbReference type="ARBA" id="ARBA00093332"/>
    </source>
</evidence>
<keyword evidence="7" id="KW-0732">Signal</keyword>
<dbReference type="GO" id="GO:0005886">
    <property type="term" value="C:plasma membrane"/>
    <property type="evidence" value="ECO:0007669"/>
    <property type="project" value="UniProtKB-SubCell"/>
</dbReference>
<evidence type="ECO:0000256" key="13">
    <source>
        <dbReference type="ARBA" id="ARBA00023288"/>
    </source>
</evidence>
<comment type="subunit">
    <text evidence="16">Interacts with MST1R.</text>
</comment>
<comment type="similarity">
    <text evidence="3 17">Belongs to the glycosyl hydrolase 56 family.</text>
</comment>
<evidence type="ECO:0000256" key="4">
    <source>
        <dbReference type="ARBA" id="ARBA00022475"/>
    </source>
</evidence>
<dbReference type="Proteomes" id="UP000694892">
    <property type="component" value="Chromosome 4S"/>
</dbReference>
<evidence type="ECO:0000256" key="16">
    <source>
        <dbReference type="ARBA" id="ARBA00093545"/>
    </source>
</evidence>
<dbReference type="Pfam" id="PF01630">
    <property type="entry name" value="Glyco_hydro_56"/>
    <property type="match status" value="1"/>
</dbReference>
<evidence type="ECO:0000256" key="3">
    <source>
        <dbReference type="ARBA" id="ARBA00008871"/>
    </source>
</evidence>
<keyword evidence="4" id="KW-1003">Cell membrane</keyword>
<protein>
    <recommendedName>
        <fullName evidence="17">Hyaluronidase</fullName>
        <ecNumber evidence="17">3.2.1.35</ecNumber>
    </recommendedName>
</protein>
<comment type="catalytic activity">
    <reaction evidence="1 17">
        <text>Random hydrolysis of (1-&gt;4)-linkages between N-acetyl-beta-D-glucosamine and D-glucuronate residues in hyaluronate.</text>
        <dbReference type="EC" id="3.2.1.35"/>
    </reaction>
</comment>
<dbReference type="FunFam" id="3.20.20.70:FF:000065">
    <property type="entry name" value="Hyaluronidase"/>
    <property type="match status" value="1"/>
</dbReference>
<keyword evidence="13" id="KW-0449">Lipoprotein</keyword>
<evidence type="ECO:0000256" key="17">
    <source>
        <dbReference type="RuleBase" id="RU610713"/>
    </source>
</evidence>
<evidence type="ECO:0000256" key="18">
    <source>
        <dbReference type="SAM" id="Phobius"/>
    </source>
</evidence>
<dbReference type="OMA" id="TKNRESC"/>
<proteinExistence type="inferred from homology"/>
<dbReference type="GO" id="GO:0030214">
    <property type="term" value="P:hyaluronan catabolic process"/>
    <property type="evidence" value="ECO:0007669"/>
    <property type="project" value="TreeGrafter"/>
</dbReference>
<dbReference type="GO" id="GO:0031410">
    <property type="term" value="C:cytoplasmic vesicle"/>
    <property type="evidence" value="ECO:0007669"/>
    <property type="project" value="TreeGrafter"/>
</dbReference>
<dbReference type="InterPro" id="IPR013785">
    <property type="entry name" value="Aldolase_TIM"/>
</dbReference>
<dbReference type="InterPro" id="IPR018155">
    <property type="entry name" value="Hyaluronidase"/>
</dbReference>
<evidence type="ECO:0000256" key="11">
    <source>
        <dbReference type="ARBA" id="ARBA00023170"/>
    </source>
</evidence>
<keyword evidence="12" id="KW-0325">Glycoprotein</keyword>
<dbReference type="GO" id="GO:0005975">
    <property type="term" value="P:carbohydrate metabolic process"/>
    <property type="evidence" value="ECO:0007669"/>
    <property type="project" value="InterPro"/>
</dbReference>
<evidence type="ECO:0000256" key="5">
    <source>
        <dbReference type="ARBA" id="ARBA00022536"/>
    </source>
</evidence>
<evidence type="ECO:0000313" key="19">
    <source>
        <dbReference type="EMBL" id="OCT83244.1"/>
    </source>
</evidence>
<evidence type="ECO:0000256" key="2">
    <source>
        <dbReference type="ARBA" id="ARBA00004609"/>
    </source>
</evidence>
<evidence type="ECO:0000256" key="6">
    <source>
        <dbReference type="ARBA" id="ARBA00022622"/>
    </source>
</evidence>
<name>A0A974D073_XENLA</name>
<gene>
    <name evidence="19" type="ORF">XELAEV_18025781mg</name>
</gene>
<dbReference type="EC" id="3.2.1.35" evidence="17"/>
<dbReference type="GO" id="GO:0098552">
    <property type="term" value="C:side of membrane"/>
    <property type="evidence" value="ECO:0007669"/>
    <property type="project" value="UniProtKB-KW"/>
</dbReference>
<evidence type="ECO:0000256" key="8">
    <source>
        <dbReference type="ARBA" id="ARBA00022801"/>
    </source>
</evidence>
<keyword evidence="11" id="KW-0675">Receptor</keyword>
<dbReference type="PANTHER" id="PTHR11769:SF6">
    <property type="entry name" value="HYALURONIDASE-2"/>
    <property type="match status" value="1"/>
</dbReference>
<dbReference type="GO" id="GO:0033906">
    <property type="term" value="F:hyaluronoglucuronidase activity"/>
    <property type="evidence" value="ECO:0007669"/>
    <property type="project" value="TreeGrafter"/>
</dbReference>
<feature type="transmembrane region" description="Helical" evidence="18">
    <location>
        <begin position="507"/>
        <end position="527"/>
    </location>
</feature>
<sequence length="528" mass="60963">MRFVESKYPLDFTADKCHETIYKYAVYYFTHVRPSFSLSGLSLASVPYFRMPCCLSFLPAFLWLLLGATANAKLSDSWMNKPTFRPVFTRRPFIIAWNAPTQDCPPRFNVHLDLKLFDLNASPNEGFVDQNLTIFYKERLGMYPYYDEHGAPVSGGLPQNASLRAHLDKLPDGIQKYIRSRDKDGLAVIDWEEWRPIWVRNWQNKNVYRNNSRNLVASRHPSWPREQVEKEALYDFENAAREFMMETLRHAKNYRPRQLWGFYLFPDCYNHDYNKNRDSYTGHCPDVEISRNDQLSWLWEESTALYPSIYLDQILASSENGRKFVRSRVREAMRISYRHHKDYSLPVFVYTRPTYIRKLDFLSQMDLISTIGESAAQGAAGVIFWGDAEYTKSKETCQMIKRYLEEDLGRYIVNVTTATELCSQSLCNGNGRCLRQDNITDAFLHLNSANFQIVSAPKDSQGPSLRAEGKLSAEDIAVLRSQFRCQCYVDWYGDSCGIQRRTNGGAVATGPCGIVLLVSLVALIFTLL</sequence>